<dbReference type="PROSITE" id="PS00041">
    <property type="entry name" value="HTH_ARAC_FAMILY_1"/>
    <property type="match status" value="1"/>
</dbReference>
<evidence type="ECO:0000313" key="6">
    <source>
        <dbReference type="EMBL" id="WFS24877.1"/>
    </source>
</evidence>
<dbReference type="Proteomes" id="UP000318939">
    <property type="component" value="Plasmid unnamed1"/>
</dbReference>
<keyword evidence="6" id="KW-0614">Plasmid</keyword>
<dbReference type="Gene3D" id="2.60.120.10">
    <property type="entry name" value="Jelly Rolls"/>
    <property type="match status" value="1"/>
</dbReference>
<keyword evidence="4" id="KW-0804">Transcription</keyword>
<keyword evidence="1" id="KW-0805">Transcription regulation</keyword>
<dbReference type="InterPro" id="IPR014710">
    <property type="entry name" value="RmlC-like_jellyroll"/>
</dbReference>
<geneLocation type="plasmid" evidence="6 7">
    <name>unnamed1</name>
</geneLocation>
<dbReference type="InterPro" id="IPR050204">
    <property type="entry name" value="AraC_XylS_family_regulators"/>
</dbReference>
<dbReference type="InterPro" id="IPR020449">
    <property type="entry name" value="Tscrpt_reg_AraC-type_HTH"/>
</dbReference>
<dbReference type="InterPro" id="IPR003313">
    <property type="entry name" value="AraC-bd"/>
</dbReference>
<dbReference type="PRINTS" id="PR00032">
    <property type="entry name" value="HTHARAC"/>
</dbReference>
<evidence type="ECO:0000256" key="2">
    <source>
        <dbReference type="ARBA" id="ARBA00023125"/>
    </source>
</evidence>
<dbReference type="InterPro" id="IPR018060">
    <property type="entry name" value="HTH_AraC"/>
</dbReference>
<organism evidence="6 7">
    <name type="scientific">Rhizobium rhododendri</name>
    <dbReference type="NCBI Taxonomy" id="2506430"/>
    <lineage>
        <taxon>Bacteria</taxon>
        <taxon>Pseudomonadati</taxon>
        <taxon>Pseudomonadota</taxon>
        <taxon>Alphaproteobacteria</taxon>
        <taxon>Hyphomicrobiales</taxon>
        <taxon>Rhizobiaceae</taxon>
        <taxon>Rhizobium/Agrobacterium group</taxon>
        <taxon>Rhizobium</taxon>
    </lineage>
</organism>
<evidence type="ECO:0000313" key="7">
    <source>
        <dbReference type="Proteomes" id="UP000318939"/>
    </source>
</evidence>
<name>A0ABY8INZ3_9HYPH</name>
<dbReference type="InterPro" id="IPR011051">
    <property type="entry name" value="RmlC_Cupin_sf"/>
</dbReference>
<dbReference type="SUPFAM" id="SSF51182">
    <property type="entry name" value="RmlC-like cupins"/>
    <property type="match status" value="1"/>
</dbReference>
<proteinExistence type="predicted"/>
<feature type="domain" description="HTH araC/xylS-type" evidence="5">
    <location>
        <begin position="190"/>
        <end position="288"/>
    </location>
</feature>
<protein>
    <submittedName>
        <fullName evidence="6">Helix-turn-helix domain-containing protein</fullName>
    </submittedName>
</protein>
<dbReference type="PANTHER" id="PTHR46796">
    <property type="entry name" value="HTH-TYPE TRANSCRIPTIONAL ACTIVATOR RHAS-RELATED"/>
    <property type="match status" value="1"/>
</dbReference>
<dbReference type="PROSITE" id="PS01124">
    <property type="entry name" value="HTH_ARAC_FAMILY_2"/>
    <property type="match status" value="1"/>
</dbReference>
<keyword evidence="2" id="KW-0238">DNA-binding</keyword>
<dbReference type="EMBL" id="CP117268">
    <property type="protein sequence ID" value="WFS24877.1"/>
    <property type="molecule type" value="Genomic_DNA"/>
</dbReference>
<accession>A0ABY8INZ3</accession>
<dbReference type="SUPFAM" id="SSF46689">
    <property type="entry name" value="Homeodomain-like"/>
    <property type="match status" value="2"/>
</dbReference>
<dbReference type="InterPro" id="IPR009057">
    <property type="entry name" value="Homeodomain-like_sf"/>
</dbReference>
<dbReference type="Pfam" id="PF02311">
    <property type="entry name" value="AraC_binding"/>
    <property type="match status" value="1"/>
</dbReference>
<keyword evidence="3" id="KW-0010">Activator</keyword>
<dbReference type="PANTHER" id="PTHR46796:SF6">
    <property type="entry name" value="ARAC SUBFAMILY"/>
    <property type="match status" value="1"/>
</dbReference>
<dbReference type="Pfam" id="PF12833">
    <property type="entry name" value="HTH_18"/>
    <property type="match status" value="1"/>
</dbReference>
<reference evidence="6 7" key="2">
    <citation type="journal article" date="2023" name="MicrobiologyOpen">
        <title>Genomics of the tumorigenes clade of the family Rhizobiaceae and description of Rhizobium rhododendri sp. nov.</title>
        <authorList>
            <person name="Kuzmanovic N."/>
            <person name="diCenzo G.C."/>
            <person name="Bunk B."/>
            <person name="Sproeer C."/>
            <person name="Fruehling A."/>
            <person name="Neumann-Schaal M."/>
            <person name="Overmann J."/>
            <person name="Smalla K."/>
        </authorList>
    </citation>
    <scope>NUCLEOTIDE SEQUENCE [LARGE SCALE GENOMIC DNA]</scope>
    <source>
        <strain evidence="7">rho-6.2</strain>
        <plasmid evidence="6 7">unnamed1</plasmid>
    </source>
</reference>
<gene>
    <name evidence="6" type="ORF">PR018_21495</name>
</gene>
<dbReference type="InterPro" id="IPR018062">
    <property type="entry name" value="HTH_AraC-typ_CS"/>
</dbReference>
<evidence type="ECO:0000256" key="1">
    <source>
        <dbReference type="ARBA" id="ARBA00023015"/>
    </source>
</evidence>
<dbReference type="Gene3D" id="1.10.10.60">
    <property type="entry name" value="Homeodomain-like"/>
    <property type="match status" value="2"/>
</dbReference>
<dbReference type="RefSeq" id="WP_161991002.1">
    <property type="nucleotide sequence ID" value="NZ_CP117268.1"/>
</dbReference>
<keyword evidence="7" id="KW-1185">Reference proteome</keyword>
<dbReference type="SMART" id="SM00342">
    <property type="entry name" value="HTH_ARAC"/>
    <property type="match status" value="1"/>
</dbReference>
<reference evidence="6 7" key="1">
    <citation type="journal article" date="2019" name="Phytopathology">
        <title>A Novel Group of Rhizobium tumorigenes-Like Agrobacteria Associated with Crown Gall Disease of Rhododendron and Blueberry.</title>
        <authorList>
            <person name="Kuzmanovic N."/>
            <person name="Behrens P."/>
            <person name="Idczak E."/>
            <person name="Wagner S."/>
            <person name="Gotz M."/>
            <person name="Sproer C."/>
            <person name="Bunk B."/>
            <person name="Overmann J."/>
            <person name="Smalla K."/>
        </authorList>
    </citation>
    <scope>NUCLEOTIDE SEQUENCE [LARGE SCALE GENOMIC DNA]</scope>
    <source>
        <strain evidence="7">rho-6.2</strain>
    </source>
</reference>
<evidence type="ECO:0000256" key="3">
    <source>
        <dbReference type="ARBA" id="ARBA00023159"/>
    </source>
</evidence>
<evidence type="ECO:0000259" key="5">
    <source>
        <dbReference type="PROSITE" id="PS01124"/>
    </source>
</evidence>
<sequence>MSESKIVERTNYQAGAGSIEGMPSRLQFFHAHPRVMIRPHWHAQIEVNYMVRGSVHYRMGGHDLRLCAGQMCLFWGGQSHRMDESSDDSVYAGAHLPLVHFFRMRLPPAVSTMLMGGATMLTSETDCADEQNFKRWHSWASSGGEEKAQHTVEELLLRVERMFIEPYTVVSSGNEPKAEGGLVPPSLGVVRMCDFIASNYLEEIDATDIAVSANLHPKYAMNLFRKATGMTLVKYLTLLRLSRAQAMLMDGNDSVLQVAMDCGFGSVSAFNKAFRQIAGKPPSDFRREARALSG</sequence>
<evidence type="ECO:0000256" key="4">
    <source>
        <dbReference type="ARBA" id="ARBA00023163"/>
    </source>
</evidence>